<dbReference type="RefSeq" id="WP_128940528.1">
    <property type="nucleotide sequence ID" value="NZ_RDRA01000011.1"/>
</dbReference>
<dbReference type="EMBL" id="RDRA01000011">
    <property type="protein sequence ID" value="RXG93035.1"/>
    <property type="molecule type" value="Genomic_DNA"/>
</dbReference>
<feature type="compositionally biased region" description="Low complexity" evidence="1">
    <location>
        <begin position="758"/>
        <end position="774"/>
    </location>
</feature>
<organism evidence="3 4">
    <name type="scientific">Bradyrhizobium zhanjiangense</name>
    <dbReference type="NCBI Taxonomy" id="1325107"/>
    <lineage>
        <taxon>Bacteria</taxon>
        <taxon>Pseudomonadati</taxon>
        <taxon>Pseudomonadota</taxon>
        <taxon>Alphaproteobacteria</taxon>
        <taxon>Hyphomicrobiales</taxon>
        <taxon>Nitrobacteraceae</taxon>
        <taxon>Bradyrhizobium</taxon>
    </lineage>
</organism>
<dbReference type="Proteomes" id="UP000289946">
    <property type="component" value="Unassembled WGS sequence"/>
</dbReference>
<gene>
    <name evidence="3" type="ORF">EAS62_20270</name>
</gene>
<feature type="compositionally biased region" description="Polar residues" evidence="1">
    <location>
        <begin position="780"/>
        <end position="790"/>
    </location>
</feature>
<comment type="caution">
    <text evidence="3">The sequence shown here is derived from an EMBL/GenBank/DDBJ whole genome shotgun (WGS) entry which is preliminary data.</text>
</comment>
<evidence type="ECO:0000256" key="1">
    <source>
        <dbReference type="SAM" id="MobiDB-lite"/>
    </source>
</evidence>
<feature type="region of interest" description="Disordered" evidence="1">
    <location>
        <begin position="754"/>
        <end position="790"/>
    </location>
</feature>
<proteinExistence type="predicted"/>
<evidence type="ECO:0000313" key="3">
    <source>
        <dbReference type="EMBL" id="RXG93035.1"/>
    </source>
</evidence>
<evidence type="ECO:0000313" key="4">
    <source>
        <dbReference type="Proteomes" id="UP000289946"/>
    </source>
</evidence>
<protein>
    <submittedName>
        <fullName evidence="3">Phage tail tape measure protein</fullName>
    </submittedName>
</protein>
<accession>A0ABY0DJT4</accession>
<feature type="domain" description="Phage tail tape measure protein" evidence="2">
    <location>
        <begin position="175"/>
        <end position="377"/>
    </location>
</feature>
<dbReference type="InterPro" id="IPR010090">
    <property type="entry name" value="Phage_tape_meas"/>
</dbReference>
<sequence>MAAIDRFGAAKGGFADARNKFREAQIGVDAAAKAMKRGEGDAAALARSYEKAQQAASRTAAALDKQRGAFINAKRGLEEFGVPINHAVAQQEKLRVAIERTSAALDRQAAKSERSARRREMLGTATGLAGGFLAHQVKHGAGEVIRTYREFDKERRFAKAVMGLTDDEQAPLVAQAIHMGARTKYNDVQVLEAQRELAARGLNKNQVMGMMDPAAQLGMSLDLSLPDAARQMEGAIFGFKKDTSTLEAARAAAKQTADYQVKAAKLSGMTPEDLRQLYKFGATPARMGKISEASLLGFGGVLKKANIGGDEAGVAFRALMATAQAPTAGAKTALLANGLNYKNYQRVPDQLAVDPFAEDVAARYGVKLNKDTRAGLAKIFSNKDLISDPAKFNPAVTALLRDQLEGNDAKSLKSIAGAAGRYRDKSVNDVDTNAFIKDLLPKLANNLPLANALFGSKQGGRIATALGDSDTLKHIISEIEQHSEGYSEKIAGERMSGFDGAVSRLEGAMKNLETSIGRAFDADGKGGALTWATDLAGRAVQGTAELPPWAIGAGSAAAAGGGLYGAYKFGQTILGGFGLSSSAVALDGSAAALSAAAAELSAAAGLKTAPNILREAAPSAAPGGAYALWTLGAAALPWAYAGAVTAGGLYAMHKSVEDAGYSGLTSGQRLALQRRGSMRDLYRREWGYGDNSIAPELSPTMTYGTGVSGDKAGPQHVDVSGQVNGEAKMALEVNAGSSLLDVVRRAEAAIRLSGTINSSGPGSLGHSSPDAAAPAPRPSTGSSGDASGSW</sequence>
<name>A0ABY0DJT4_9BRAD</name>
<reference evidence="3 4" key="1">
    <citation type="submission" date="2018-10" db="EMBL/GenBank/DDBJ databases">
        <title>Bradyrhizobium sp. nov., isolated from effective nodules of peanut in China.</title>
        <authorList>
            <person name="Li Y."/>
        </authorList>
    </citation>
    <scope>NUCLEOTIDE SEQUENCE [LARGE SCALE GENOMIC DNA]</scope>
    <source>
        <strain evidence="3 4">CCBAU 51781</strain>
    </source>
</reference>
<dbReference type="NCBIfam" id="TIGR01760">
    <property type="entry name" value="tape_meas_TP901"/>
    <property type="match status" value="1"/>
</dbReference>
<evidence type="ECO:0000259" key="2">
    <source>
        <dbReference type="Pfam" id="PF10145"/>
    </source>
</evidence>
<keyword evidence="4" id="KW-1185">Reference proteome</keyword>
<dbReference type="Pfam" id="PF10145">
    <property type="entry name" value="PhageMin_Tail"/>
    <property type="match status" value="1"/>
</dbReference>